<dbReference type="GO" id="GO:0006423">
    <property type="term" value="P:cysteinyl-tRNA aminoacylation"/>
    <property type="evidence" value="ECO:0007669"/>
    <property type="project" value="TreeGrafter"/>
</dbReference>
<evidence type="ECO:0000313" key="13">
    <source>
        <dbReference type="EMBL" id="CAB4713829.1"/>
    </source>
</evidence>
<dbReference type="Gene3D" id="1.20.120.640">
    <property type="entry name" value="Anticodon-binding domain of a subclass of class I aminoacyl-tRNA synthetases"/>
    <property type="match status" value="1"/>
</dbReference>
<protein>
    <recommendedName>
        <fullName evidence="4">L-cysteine:1D-myo-inositol 2-amino-2-deoxy-alpha-D-glucopyranoside ligase</fullName>
        <ecNumber evidence="3">6.3.1.13</ecNumber>
    </recommendedName>
    <alternativeName>
        <fullName evidence="8">Mycothiol ligase</fullName>
    </alternativeName>
</protein>
<evidence type="ECO:0000259" key="10">
    <source>
        <dbReference type="Pfam" id="PF01406"/>
    </source>
</evidence>
<keyword evidence="6" id="KW-0547">Nucleotide-binding</keyword>
<name>A0A6J6YT49_9ZZZZ</name>
<accession>A0A6J6YT49</accession>
<organism evidence="15">
    <name type="scientific">freshwater metagenome</name>
    <dbReference type="NCBI Taxonomy" id="449393"/>
    <lineage>
        <taxon>unclassified sequences</taxon>
        <taxon>metagenomes</taxon>
        <taxon>ecological metagenomes</taxon>
    </lineage>
</organism>
<dbReference type="EC" id="6.3.1.13" evidence="3"/>
<dbReference type="Gene3D" id="3.40.50.620">
    <property type="entry name" value="HUPs"/>
    <property type="match status" value="1"/>
</dbReference>
<dbReference type="EMBL" id="CAESAD010000002">
    <property type="protein sequence ID" value="CAB4335660.1"/>
    <property type="molecule type" value="Genomic_DNA"/>
</dbReference>
<dbReference type="InterPro" id="IPR017812">
    <property type="entry name" value="Mycothiol_ligase_MshC"/>
</dbReference>
<dbReference type="PANTHER" id="PTHR10890:SF3">
    <property type="entry name" value="CYSTEINE--TRNA LIGASE, CYTOPLASMIC"/>
    <property type="match status" value="1"/>
</dbReference>
<evidence type="ECO:0000256" key="6">
    <source>
        <dbReference type="ARBA" id="ARBA00022741"/>
    </source>
</evidence>
<dbReference type="NCBIfam" id="TIGR03447">
    <property type="entry name" value="mycothiol_MshC"/>
    <property type="match status" value="1"/>
</dbReference>
<keyword evidence="5" id="KW-0436">Ligase</keyword>
<dbReference type="EMBL" id="CAEZZD010000016">
    <property type="protein sequence ID" value="CAB4741824.1"/>
    <property type="molecule type" value="Genomic_DNA"/>
</dbReference>
<evidence type="ECO:0000313" key="15">
    <source>
        <dbReference type="EMBL" id="CAB4811434.1"/>
    </source>
</evidence>
<evidence type="ECO:0000313" key="11">
    <source>
        <dbReference type="EMBL" id="CAB4335660.1"/>
    </source>
</evidence>
<proteinExistence type="inferred from homology"/>
<evidence type="ECO:0000256" key="3">
    <source>
        <dbReference type="ARBA" id="ARBA00012088"/>
    </source>
</evidence>
<dbReference type="EMBL" id="CAESAI010000018">
    <property type="protein sequence ID" value="CAB4339366.1"/>
    <property type="molecule type" value="Genomic_DNA"/>
</dbReference>
<sequence>MQSWSQVFVPQLALTAPTPQVYDSASQDLIALPVDRPGNVYVCGITPYDATHMGHAATYVAFDTLIRIWRAAGVAVNFTQNITDVDDPLIERAIATSRDWRDIAQEQVELFRQDMQALRVIPPQNYIGVVESMSLIENAVAKLVAQGTAYYVDQDIYYDVNDTELIGKISHLTEAEMFEVFGQRGGDPQRPGKRHALDPMLWRARAGADPYWPSELGEGRPGWHIECSAIATHFLSEQIDVQGGGSDLKFPHHEMSAAHAESLTGKSPFAKTYMHAGMVSLDGQKMSKSLGNLVFVSKLRAAGTDPMTIRLAILAHHYRSDWEWFDTELAAANERLALWRAAFDMTTGAASVSNELVAALANDLDTPTALQVVDQWATATIAGAADEGTTEMKTAIDALLGIV</sequence>
<dbReference type="PANTHER" id="PTHR10890">
    <property type="entry name" value="CYSTEINYL-TRNA SYNTHETASE"/>
    <property type="match status" value="1"/>
</dbReference>
<dbReference type="InterPro" id="IPR024909">
    <property type="entry name" value="Cys-tRNA/MSH_ligase"/>
</dbReference>
<comment type="catalytic activity">
    <reaction evidence="9">
        <text>1D-myo-inositol 2-amino-2-deoxy-alpha-D-glucopyranoside + L-cysteine + ATP = 1D-myo-inositol 2-(L-cysteinylamino)-2-deoxy-alpha-D-glucopyranoside + AMP + diphosphate + H(+)</text>
        <dbReference type="Rhea" id="RHEA:26176"/>
        <dbReference type="ChEBI" id="CHEBI:15378"/>
        <dbReference type="ChEBI" id="CHEBI:30616"/>
        <dbReference type="ChEBI" id="CHEBI:33019"/>
        <dbReference type="ChEBI" id="CHEBI:35235"/>
        <dbReference type="ChEBI" id="CHEBI:58886"/>
        <dbReference type="ChEBI" id="CHEBI:58887"/>
        <dbReference type="ChEBI" id="CHEBI:456215"/>
        <dbReference type="EC" id="6.3.1.13"/>
    </reaction>
</comment>
<evidence type="ECO:0000256" key="8">
    <source>
        <dbReference type="ARBA" id="ARBA00033376"/>
    </source>
</evidence>
<dbReference type="GO" id="GO:0035446">
    <property type="term" value="F:cysteine-glucosaminylinositol ligase activity"/>
    <property type="evidence" value="ECO:0007669"/>
    <property type="project" value="UniProtKB-EC"/>
</dbReference>
<dbReference type="EMBL" id="CAEZYC010000065">
    <property type="protein sequence ID" value="CAB4713829.1"/>
    <property type="molecule type" value="Genomic_DNA"/>
</dbReference>
<evidence type="ECO:0000256" key="7">
    <source>
        <dbReference type="ARBA" id="ARBA00022840"/>
    </source>
</evidence>
<dbReference type="GO" id="GO:0004817">
    <property type="term" value="F:cysteine-tRNA ligase activity"/>
    <property type="evidence" value="ECO:0007669"/>
    <property type="project" value="TreeGrafter"/>
</dbReference>
<dbReference type="Pfam" id="PF01406">
    <property type="entry name" value="tRNA-synt_1e"/>
    <property type="match status" value="1"/>
</dbReference>
<dbReference type="CDD" id="cd00672">
    <property type="entry name" value="CysRS_core"/>
    <property type="match status" value="1"/>
</dbReference>
<dbReference type="AlphaFoldDB" id="A0A6J6YT49"/>
<dbReference type="InterPro" id="IPR032678">
    <property type="entry name" value="tRNA-synt_1_cat_dom"/>
</dbReference>
<gene>
    <name evidence="13" type="ORF">UFOPK2648_01052</name>
    <name evidence="14" type="ORF">UFOPK2824_00196</name>
    <name evidence="15" type="ORF">UFOPK3037_01332</name>
    <name evidence="12" type="ORF">UFOPK3406_00858</name>
    <name evidence="11" type="ORF">UFOPK3925_00560</name>
    <name evidence="16" type="ORF">UFOPK4097_00362</name>
</gene>
<dbReference type="EMBL" id="CAFAAO010000021">
    <property type="protein sequence ID" value="CAB4811434.1"/>
    <property type="molecule type" value="Genomic_DNA"/>
</dbReference>
<evidence type="ECO:0000256" key="1">
    <source>
        <dbReference type="ARBA" id="ARBA00003679"/>
    </source>
</evidence>
<dbReference type="EMBL" id="CAFBPK010000003">
    <property type="protein sequence ID" value="CAB5011765.1"/>
    <property type="molecule type" value="Genomic_DNA"/>
</dbReference>
<evidence type="ECO:0000313" key="14">
    <source>
        <dbReference type="EMBL" id="CAB4741824.1"/>
    </source>
</evidence>
<dbReference type="InterPro" id="IPR014729">
    <property type="entry name" value="Rossmann-like_a/b/a_fold"/>
</dbReference>
<comment type="similarity">
    <text evidence="2">Belongs to the class-I aminoacyl-tRNA synthetase family. MshC subfamily.</text>
</comment>
<evidence type="ECO:0000256" key="2">
    <source>
        <dbReference type="ARBA" id="ARBA00007723"/>
    </source>
</evidence>
<dbReference type="SUPFAM" id="SSF52374">
    <property type="entry name" value="Nucleotidylyl transferase"/>
    <property type="match status" value="1"/>
</dbReference>
<reference evidence="15" key="1">
    <citation type="submission" date="2020-05" db="EMBL/GenBank/DDBJ databases">
        <authorList>
            <person name="Chiriac C."/>
            <person name="Salcher M."/>
            <person name="Ghai R."/>
            <person name="Kavagutti S V."/>
        </authorList>
    </citation>
    <scope>NUCLEOTIDE SEQUENCE</scope>
</reference>
<evidence type="ECO:0000256" key="9">
    <source>
        <dbReference type="ARBA" id="ARBA00048350"/>
    </source>
</evidence>
<comment type="function">
    <text evidence="1">Catalyzes the ATP-dependent condensation of GlcN-Ins and L-cysteine to form L-Cys-GlcN-Ins.</text>
</comment>
<evidence type="ECO:0000256" key="5">
    <source>
        <dbReference type="ARBA" id="ARBA00022598"/>
    </source>
</evidence>
<keyword evidence="7" id="KW-0067">ATP-binding</keyword>
<evidence type="ECO:0000256" key="4">
    <source>
        <dbReference type="ARBA" id="ARBA00020068"/>
    </source>
</evidence>
<feature type="domain" description="tRNA synthetases class I catalytic" evidence="10">
    <location>
        <begin position="39"/>
        <end position="333"/>
    </location>
</feature>
<dbReference type="GO" id="GO:0005524">
    <property type="term" value="F:ATP binding"/>
    <property type="evidence" value="ECO:0007669"/>
    <property type="project" value="UniProtKB-KW"/>
</dbReference>
<dbReference type="GO" id="GO:0010125">
    <property type="term" value="P:mycothiol biosynthetic process"/>
    <property type="evidence" value="ECO:0007669"/>
    <property type="project" value="InterPro"/>
</dbReference>
<dbReference type="PRINTS" id="PR00983">
    <property type="entry name" value="TRNASYNTHCYS"/>
</dbReference>
<dbReference type="GO" id="GO:0005829">
    <property type="term" value="C:cytosol"/>
    <property type="evidence" value="ECO:0007669"/>
    <property type="project" value="TreeGrafter"/>
</dbReference>
<evidence type="ECO:0000313" key="12">
    <source>
        <dbReference type="EMBL" id="CAB4339366.1"/>
    </source>
</evidence>
<evidence type="ECO:0000313" key="16">
    <source>
        <dbReference type="EMBL" id="CAB5011765.1"/>
    </source>
</evidence>